<evidence type="ECO:0000313" key="1">
    <source>
        <dbReference type="EMBL" id="SCX76190.1"/>
    </source>
</evidence>
<organism evidence="1 2">
    <name type="scientific">Alkaliphilus peptidifermentans DSM 18978</name>
    <dbReference type="NCBI Taxonomy" id="1120976"/>
    <lineage>
        <taxon>Bacteria</taxon>
        <taxon>Bacillati</taxon>
        <taxon>Bacillota</taxon>
        <taxon>Clostridia</taxon>
        <taxon>Peptostreptococcales</taxon>
        <taxon>Natronincolaceae</taxon>
        <taxon>Alkaliphilus</taxon>
    </lineage>
</organism>
<sequence length="63" mass="7184">MAEDIRNCKACRKEFNISKQEDNKSLFKGLVSRVGKGKESVKKDSTLYCPECIIEDTSSQIRQ</sequence>
<protein>
    <submittedName>
        <fullName evidence="1">Uncharacterized protein</fullName>
    </submittedName>
</protein>
<accession>A0A1G5AE91</accession>
<dbReference type="OrthoDB" id="9936076at2"/>
<dbReference type="EMBL" id="FMUS01000001">
    <property type="protein sequence ID" value="SCX76190.1"/>
    <property type="molecule type" value="Genomic_DNA"/>
</dbReference>
<gene>
    <name evidence="1" type="ORF">SAMN03080606_00086</name>
</gene>
<reference evidence="1 2" key="1">
    <citation type="submission" date="2016-10" db="EMBL/GenBank/DDBJ databases">
        <authorList>
            <person name="de Groot N.N."/>
        </authorList>
    </citation>
    <scope>NUCLEOTIDE SEQUENCE [LARGE SCALE GENOMIC DNA]</scope>
    <source>
        <strain evidence="1 2">DSM 18978</strain>
    </source>
</reference>
<name>A0A1G5AE91_9FIRM</name>
<proteinExistence type="predicted"/>
<dbReference type="AlphaFoldDB" id="A0A1G5AE91"/>
<dbReference type="STRING" id="1120976.SAMN03080606_00086"/>
<keyword evidence="2" id="KW-1185">Reference proteome</keyword>
<dbReference type="RefSeq" id="WP_091538675.1">
    <property type="nucleotide sequence ID" value="NZ_FMUS01000001.1"/>
</dbReference>
<evidence type="ECO:0000313" key="2">
    <source>
        <dbReference type="Proteomes" id="UP000198636"/>
    </source>
</evidence>
<dbReference type="Proteomes" id="UP000198636">
    <property type="component" value="Unassembled WGS sequence"/>
</dbReference>